<reference evidence="1 2" key="1">
    <citation type="submission" date="2024-06" db="EMBL/GenBank/DDBJ databases">
        <title>Genomic Encyclopedia of Type Strains, Phase IV (KMG-IV): sequencing the most valuable type-strain genomes for metagenomic binning, comparative biology and taxonomic classification.</title>
        <authorList>
            <person name="Goeker M."/>
        </authorList>
    </citation>
    <scope>NUCLEOTIDE SEQUENCE [LARGE SCALE GENOMIC DNA]</scope>
    <source>
        <strain evidence="1 2">DSM 23649</strain>
    </source>
</reference>
<name>A0ABV2HFV9_9HYPH</name>
<accession>A0ABV2HFV9</accession>
<sequence>MVYSHLTFISMIVSVKVLSSIPTRNVEAWKPAVLIA</sequence>
<comment type="caution">
    <text evidence="1">The sequence shown here is derived from an EMBL/GenBank/DDBJ whole genome shotgun (WGS) entry which is preliminary data.</text>
</comment>
<proteinExistence type="predicted"/>
<evidence type="ECO:0000313" key="2">
    <source>
        <dbReference type="Proteomes" id="UP001549086"/>
    </source>
</evidence>
<keyword evidence="2" id="KW-1185">Reference proteome</keyword>
<dbReference type="EMBL" id="JBEPLI010000002">
    <property type="protein sequence ID" value="MET3589414.1"/>
    <property type="molecule type" value="Genomic_DNA"/>
</dbReference>
<evidence type="ECO:0000313" key="1">
    <source>
        <dbReference type="EMBL" id="MET3589414.1"/>
    </source>
</evidence>
<protein>
    <submittedName>
        <fullName evidence="1">Uncharacterized protein</fullName>
    </submittedName>
</protein>
<dbReference type="Proteomes" id="UP001549086">
    <property type="component" value="Unassembled WGS sequence"/>
</dbReference>
<organism evidence="1 2">
    <name type="scientific">Bartonella silvatica</name>
    <dbReference type="NCBI Taxonomy" id="357760"/>
    <lineage>
        <taxon>Bacteria</taxon>
        <taxon>Pseudomonadati</taxon>
        <taxon>Pseudomonadota</taxon>
        <taxon>Alphaproteobacteria</taxon>
        <taxon>Hyphomicrobiales</taxon>
        <taxon>Bartonellaceae</taxon>
        <taxon>Bartonella</taxon>
    </lineage>
</organism>
<gene>
    <name evidence="1" type="ORF">ABID23_000491</name>
</gene>